<evidence type="ECO:0000256" key="4">
    <source>
        <dbReference type="ARBA" id="ARBA00035204"/>
    </source>
</evidence>
<dbReference type="InterPro" id="IPR001854">
    <property type="entry name" value="Ribosomal_uL29"/>
</dbReference>
<dbReference type="EMBL" id="CP042467">
    <property type="protein sequence ID" value="QED28781.1"/>
    <property type="molecule type" value="Genomic_DNA"/>
</dbReference>
<dbReference type="KEGG" id="bbae:FRD01_16355"/>
<dbReference type="Gene3D" id="1.10.287.310">
    <property type="match status" value="1"/>
</dbReference>
<comment type="similarity">
    <text evidence="1 5">Belongs to the universal ribosomal protein uL29 family.</text>
</comment>
<dbReference type="Proteomes" id="UP000321595">
    <property type="component" value="Chromosome"/>
</dbReference>
<evidence type="ECO:0000256" key="3">
    <source>
        <dbReference type="ARBA" id="ARBA00023274"/>
    </source>
</evidence>
<dbReference type="Pfam" id="PF00831">
    <property type="entry name" value="Ribosomal_L29"/>
    <property type="match status" value="1"/>
</dbReference>
<evidence type="ECO:0000256" key="2">
    <source>
        <dbReference type="ARBA" id="ARBA00022980"/>
    </source>
</evidence>
<evidence type="ECO:0000256" key="5">
    <source>
        <dbReference type="HAMAP-Rule" id="MF_00374"/>
    </source>
</evidence>
<dbReference type="AlphaFoldDB" id="A0A5B8XU03"/>
<keyword evidence="2 5" id="KW-0689">Ribosomal protein</keyword>
<dbReference type="FunFam" id="1.10.287.310:FF:000001">
    <property type="entry name" value="50S ribosomal protein L29"/>
    <property type="match status" value="1"/>
</dbReference>
<dbReference type="HAMAP" id="MF_00374">
    <property type="entry name" value="Ribosomal_uL29"/>
    <property type="match status" value="1"/>
</dbReference>
<dbReference type="PANTHER" id="PTHR10916:SF0">
    <property type="entry name" value="LARGE RIBOSOMAL SUBUNIT PROTEIN UL29C"/>
    <property type="match status" value="1"/>
</dbReference>
<dbReference type="OrthoDB" id="9815192at2"/>
<proteinExistence type="inferred from homology"/>
<sequence>MKAVELREKSVEELTELESQMREELFRLRMKHYTGQLQRSSDLKEHRRTIARIQTILAERQAQA</sequence>
<keyword evidence="3 5" id="KW-0687">Ribonucleoprotein</keyword>
<evidence type="ECO:0000313" key="6">
    <source>
        <dbReference type="EMBL" id="QED28781.1"/>
    </source>
</evidence>
<dbReference type="SUPFAM" id="SSF46561">
    <property type="entry name" value="Ribosomal protein L29 (L29p)"/>
    <property type="match status" value="1"/>
</dbReference>
<dbReference type="RefSeq" id="WP_146961519.1">
    <property type="nucleotide sequence ID" value="NZ_CP042467.1"/>
</dbReference>
<evidence type="ECO:0000313" key="7">
    <source>
        <dbReference type="Proteomes" id="UP000321595"/>
    </source>
</evidence>
<protein>
    <recommendedName>
        <fullName evidence="4 5">Large ribosomal subunit protein uL29</fullName>
    </recommendedName>
</protein>
<reference evidence="6 7" key="1">
    <citation type="submission" date="2019-08" db="EMBL/GenBank/DDBJ databases">
        <authorList>
            <person name="Liang Q."/>
        </authorList>
    </citation>
    <scope>NUCLEOTIDE SEQUENCE [LARGE SCALE GENOMIC DNA]</scope>
    <source>
        <strain evidence="6 7">V1718</strain>
    </source>
</reference>
<name>A0A5B8XU03_9DELT</name>
<organism evidence="6 7">
    <name type="scientific">Microvenator marinus</name>
    <dbReference type="NCBI Taxonomy" id="2600177"/>
    <lineage>
        <taxon>Bacteria</taxon>
        <taxon>Deltaproteobacteria</taxon>
        <taxon>Bradymonadales</taxon>
        <taxon>Microvenatoraceae</taxon>
        <taxon>Microvenator</taxon>
    </lineage>
</organism>
<dbReference type="NCBIfam" id="TIGR00012">
    <property type="entry name" value="L29"/>
    <property type="match status" value="1"/>
</dbReference>
<dbReference type="InterPro" id="IPR036049">
    <property type="entry name" value="Ribosomal_uL29_sf"/>
</dbReference>
<dbReference type="GO" id="GO:0003735">
    <property type="term" value="F:structural constituent of ribosome"/>
    <property type="evidence" value="ECO:0007669"/>
    <property type="project" value="InterPro"/>
</dbReference>
<gene>
    <name evidence="5 6" type="primary">rpmC</name>
    <name evidence="6" type="ORF">FRD01_16355</name>
</gene>
<dbReference type="PANTHER" id="PTHR10916">
    <property type="entry name" value="60S RIBOSOMAL PROTEIN L35/50S RIBOSOMAL PROTEIN L29"/>
    <property type="match status" value="1"/>
</dbReference>
<dbReference type="CDD" id="cd00427">
    <property type="entry name" value="Ribosomal_L29_HIP"/>
    <property type="match status" value="1"/>
</dbReference>
<dbReference type="GO" id="GO:0022625">
    <property type="term" value="C:cytosolic large ribosomal subunit"/>
    <property type="evidence" value="ECO:0007669"/>
    <property type="project" value="TreeGrafter"/>
</dbReference>
<accession>A0A5B8XU03</accession>
<dbReference type="InterPro" id="IPR050063">
    <property type="entry name" value="Ribosomal_protein_uL29"/>
</dbReference>
<evidence type="ECO:0000256" key="1">
    <source>
        <dbReference type="ARBA" id="ARBA00009254"/>
    </source>
</evidence>
<dbReference type="GO" id="GO:0006412">
    <property type="term" value="P:translation"/>
    <property type="evidence" value="ECO:0007669"/>
    <property type="project" value="UniProtKB-UniRule"/>
</dbReference>
<keyword evidence="7" id="KW-1185">Reference proteome</keyword>